<keyword evidence="3" id="KW-1185">Reference proteome</keyword>
<gene>
    <name evidence="2" type="ORF">LSINAPIS_LOCUS5383</name>
</gene>
<dbReference type="PANTHER" id="PTHR24410:SF23">
    <property type="entry name" value="BTB DOMAIN-CONTAINING PROTEIN-RELATED"/>
    <property type="match status" value="1"/>
</dbReference>
<protein>
    <recommendedName>
        <fullName evidence="1">BTB domain-containing protein</fullName>
    </recommendedName>
</protein>
<dbReference type="InterPro" id="IPR011333">
    <property type="entry name" value="SKP1/BTB/POZ_sf"/>
</dbReference>
<dbReference type="Gene3D" id="3.30.710.10">
    <property type="entry name" value="Potassium Channel Kv1.1, Chain A"/>
    <property type="match status" value="1"/>
</dbReference>
<dbReference type="PROSITE" id="PS50097">
    <property type="entry name" value="BTB"/>
    <property type="match status" value="1"/>
</dbReference>
<dbReference type="Proteomes" id="UP000324832">
    <property type="component" value="Unassembled WGS sequence"/>
</dbReference>
<name>A0A5E4Q811_9NEOP</name>
<dbReference type="EMBL" id="FZQP02001537">
    <property type="protein sequence ID" value="VVC93127.1"/>
    <property type="molecule type" value="Genomic_DNA"/>
</dbReference>
<feature type="non-terminal residue" evidence="2">
    <location>
        <position position="264"/>
    </location>
</feature>
<dbReference type="SUPFAM" id="SSF54695">
    <property type="entry name" value="POZ domain"/>
    <property type="match status" value="1"/>
</dbReference>
<proteinExistence type="predicted"/>
<dbReference type="SMART" id="SM00225">
    <property type="entry name" value="BTB"/>
    <property type="match status" value="1"/>
</dbReference>
<evidence type="ECO:0000313" key="2">
    <source>
        <dbReference type="EMBL" id="VVC93127.1"/>
    </source>
</evidence>
<dbReference type="CDD" id="cd18501">
    <property type="entry name" value="BACK_ANKFY1_Rank5"/>
    <property type="match status" value="1"/>
</dbReference>
<dbReference type="PANTHER" id="PTHR24410">
    <property type="entry name" value="HL07962P-RELATED"/>
    <property type="match status" value="1"/>
</dbReference>
<dbReference type="InterPro" id="IPR000210">
    <property type="entry name" value="BTB/POZ_dom"/>
</dbReference>
<dbReference type="Pfam" id="PF00651">
    <property type="entry name" value="BTB"/>
    <property type="match status" value="1"/>
</dbReference>
<dbReference type="AlphaFoldDB" id="A0A5E4Q811"/>
<dbReference type="InterPro" id="IPR051481">
    <property type="entry name" value="BTB-POZ/Galectin-3-binding"/>
</dbReference>
<dbReference type="InterPro" id="IPR049763">
    <property type="entry name" value="ANKFY1_BACK"/>
</dbReference>
<evidence type="ECO:0000259" key="1">
    <source>
        <dbReference type="PROSITE" id="PS50097"/>
    </source>
</evidence>
<reference evidence="2 3" key="1">
    <citation type="submission" date="2017-07" db="EMBL/GenBank/DDBJ databases">
        <authorList>
            <person name="Talla V."/>
            <person name="Backstrom N."/>
        </authorList>
    </citation>
    <scope>NUCLEOTIDE SEQUENCE [LARGE SCALE GENOMIC DNA]</scope>
</reference>
<feature type="domain" description="BTB" evidence="1">
    <location>
        <begin position="67"/>
        <end position="129"/>
    </location>
</feature>
<accession>A0A5E4Q811</accession>
<organism evidence="2 3">
    <name type="scientific">Leptidea sinapis</name>
    <dbReference type="NCBI Taxonomy" id="189913"/>
    <lineage>
        <taxon>Eukaryota</taxon>
        <taxon>Metazoa</taxon>
        <taxon>Ecdysozoa</taxon>
        <taxon>Arthropoda</taxon>
        <taxon>Hexapoda</taxon>
        <taxon>Insecta</taxon>
        <taxon>Pterygota</taxon>
        <taxon>Neoptera</taxon>
        <taxon>Endopterygota</taxon>
        <taxon>Lepidoptera</taxon>
        <taxon>Glossata</taxon>
        <taxon>Ditrysia</taxon>
        <taxon>Papilionoidea</taxon>
        <taxon>Pieridae</taxon>
        <taxon>Dismorphiinae</taxon>
        <taxon>Leptidea</taxon>
    </lineage>
</organism>
<sequence>MSSSEVTKLQNHLSLLKEEYSKLHKHCIEVENKYTLAAASAGDLSETSFVARLLMTVSSLYGRNTYSDIEIKLQSKSVPAHKFVLNARSDDWNEEALKDLTELDWTMLPDDVGSALLKWLYTDLVDLSRGDVFALQLMKSAATFKLHGLVGKCEQALIATVGVRTCVKFYSAADEIGATGLKEHCSGLISAHWDDLSGEDFAHMSSALLYRMLKSKTPQPLHGAVRLLREDVVFLCLVENHANVSTLTILLGSVCLKRSFASCS</sequence>
<evidence type="ECO:0000313" key="3">
    <source>
        <dbReference type="Proteomes" id="UP000324832"/>
    </source>
</evidence>